<dbReference type="KEGG" id="buz:AYM40_05785"/>
<dbReference type="EMBL" id="CP014578">
    <property type="protein sequence ID" value="ANB71938.1"/>
    <property type="molecule type" value="Genomic_DNA"/>
</dbReference>
<name>A0A160FJ50_9BURK</name>
<organism evidence="1 2">
    <name type="scientific">Paraburkholderia phytofirmans OLGA172</name>
    <dbReference type="NCBI Taxonomy" id="1417228"/>
    <lineage>
        <taxon>Bacteria</taxon>
        <taxon>Pseudomonadati</taxon>
        <taxon>Pseudomonadota</taxon>
        <taxon>Betaproteobacteria</taxon>
        <taxon>Burkholderiales</taxon>
        <taxon>Burkholderiaceae</taxon>
        <taxon>Paraburkholderia</taxon>
    </lineage>
</organism>
<dbReference type="STRING" id="1804984.AYM40_05785"/>
<dbReference type="AlphaFoldDB" id="A0A160FJ50"/>
<evidence type="ECO:0000313" key="2">
    <source>
        <dbReference type="Proteomes" id="UP000076852"/>
    </source>
</evidence>
<keyword evidence="2" id="KW-1185">Reference proteome</keyword>
<evidence type="ECO:0000313" key="1">
    <source>
        <dbReference type="EMBL" id="ANB71938.1"/>
    </source>
</evidence>
<sequence>MPDEIGFATKPQIAITQLREARQSGAPDGVVLAVACRTLEGQGWPRGEDGAAFSESTRRT</sequence>
<accession>A0A160FJ50</accession>
<reference evidence="1 2" key="1">
    <citation type="journal article" date="2016" name="Gene">
        <title>PacBio SMRT assembly of a complex multi-replicon genome reveals chlorocatechol degradative operon in a region of genome plasticity.</title>
        <authorList>
            <person name="Ricker N."/>
            <person name="Shen S.Y."/>
            <person name="Goordial J."/>
            <person name="Jin S."/>
            <person name="Fulthorpe R.R."/>
        </authorList>
    </citation>
    <scope>NUCLEOTIDE SEQUENCE [LARGE SCALE GENOMIC DNA]</scope>
    <source>
        <strain evidence="1 2">OLGA172</strain>
    </source>
</reference>
<dbReference type="Proteomes" id="UP000076852">
    <property type="component" value="Chromosome 1"/>
</dbReference>
<gene>
    <name evidence="1" type="ORF">AYM40_05785</name>
</gene>
<proteinExistence type="predicted"/>
<protein>
    <submittedName>
        <fullName evidence="1">Uncharacterized protein</fullName>
    </submittedName>
</protein>